<evidence type="ECO:0000313" key="1">
    <source>
        <dbReference type="EMBL" id="MEX3743976.1"/>
    </source>
</evidence>
<keyword evidence="2" id="KW-1185">Reference proteome</keyword>
<accession>A0ABV3VSV1</accession>
<gene>
    <name evidence="1" type="ORF">AB1300_02380</name>
</gene>
<organism evidence="1 2">
    <name type="scientific">Lysinibacillus xylanilyticus</name>
    <dbReference type="NCBI Taxonomy" id="582475"/>
    <lineage>
        <taxon>Bacteria</taxon>
        <taxon>Bacillati</taxon>
        <taxon>Bacillota</taxon>
        <taxon>Bacilli</taxon>
        <taxon>Bacillales</taxon>
        <taxon>Bacillaceae</taxon>
        <taxon>Lysinibacillus</taxon>
    </lineage>
</organism>
<reference evidence="1 2" key="1">
    <citation type="submission" date="2024-07" db="EMBL/GenBank/DDBJ databases">
        <title>Characterization of a bacterium isolated from hydrolysated instant sea cucumber by whole-genome sequencing and metabolomics.</title>
        <authorList>
            <person name="Luo X."/>
            <person name="Zhang Z."/>
            <person name="Zheng Z."/>
            <person name="Zhang W."/>
            <person name="Ming T."/>
            <person name="Jiao L."/>
            <person name="Su X."/>
            <person name="Kong F."/>
            <person name="Xu J."/>
        </authorList>
    </citation>
    <scope>NUCLEOTIDE SEQUENCE [LARGE SCALE GENOMIC DNA]</scope>
    <source>
        <strain evidence="1 2">XL-2024</strain>
    </source>
</reference>
<proteinExistence type="predicted"/>
<protein>
    <submittedName>
        <fullName evidence="1">Uncharacterized protein</fullName>
    </submittedName>
</protein>
<comment type="caution">
    <text evidence="1">The sequence shown here is derived from an EMBL/GenBank/DDBJ whole genome shotgun (WGS) entry which is preliminary data.</text>
</comment>
<dbReference type="EMBL" id="JBFRHK010000001">
    <property type="protein sequence ID" value="MEX3743976.1"/>
    <property type="molecule type" value="Genomic_DNA"/>
</dbReference>
<name>A0ABV3VSV1_9BACI</name>
<dbReference type="RefSeq" id="WP_368634994.1">
    <property type="nucleotide sequence ID" value="NZ_JBFRHK010000001.1"/>
</dbReference>
<evidence type="ECO:0000313" key="2">
    <source>
        <dbReference type="Proteomes" id="UP001558534"/>
    </source>
</evidence>
<dbReference type="Proteomes" id="UP001558534">
    <property type="component" value="Unassembled WGS sequence"/>
</dbReference>
<sequence>MFILEGDVNGGKVTKENLLQWIEDYSWMIETIEEARQPVAKVDNNSYIGA</sequence>